<evidence type="ECO:0000256" key="1">
    <source>
        <dbReference type="ARBA" id="ARBA00004123"/>
    </source>
</evidence>
<dbReference type="GO" id="GO:0046983">
    <property type="term" value="F:protein dimerization activity"/>
    <property type="evidence" value="ECO:0007669"/>
    <property type="project" value="InterPro"/>
</dbReference>
<evidence type="ECO:0000256" key="5">
    <source>
        <dbReference type="ARBA" id="ARBA00023015"/>
    </source>
</evidence>
<keyword evidence="2" id="KW-0479">Metal-binding</keyword>
<dbReference type="PROSITE" id="PS50808">
    <property type="entry name" value="ZF_BED"/>
    <property type="match status" value="1"/>
</dbReference>
<evidence type="ECO:0000256" key="7">
    <source>
        <dbReference type="ARBA" id="ARBA00023163"/>
    </source>
</evidence>
<accession>A0A4C1X6D5</accession>
<evidence type="ECO:0000256" key="4">
    <source>
        <dbReference type="ARBA" id="ARBA00022833"/>
    </source>
</evidence>
<dbReference type="InterPro" id="IPR052035">
    <property type="entry name" value="ZnF_BED_domain_contain"/>
</dbReference>
<dbReference type="Proteomes" id="UP000299102">
    <property type="component" value="Unassembled WGS sequence"/>
</dbReference>
<evidence type="ECO:0000313" key="13">
    <source>
        <dbReference type="Proteomes" id="UP000299102"/>
    </source>
</evidence>
<dbReference type="PANTHER" id="PTHR46481">
    <property type="entry name" value="ZINC FINGER BED DOMAIN-CONTAINING PROTEIN 4"/>
    <property type="match status" value="1"/>
</dbReference>
<dbReference type="PANTHER" id="PTHR46481:SF10">
    <property type="entry name" value="ZINC FINGER BED DOMAIN-CONTAINING PROTEIN 39"/>
    <property type="match status" value="1"/>
</dbReference>
<evidence type="ECO:0000256" key="3">
    <source>
        <dbReference type="ARBA" id="ARBA00022771"/>
    </source>
</evidence>
<keyword evidence="13" id="KW-1185">Reference proteome</keyword>
<keyword evidence="8" id="KW-0539">Nucleus</keyword>
<evidence type="ECO:0000259" key="11">
    <source>
        <dbReference type="PROSITE" id="PS50808"/>
    </source>
</evidence>
<comment type="subcellular location">
    <subcellularLocation>
        <location evidence="1">Nucleus</location>
    </subcellularLocation>
</comment>
<evidence type="ECO:0000256" key="2">
    <source>
        <dbReference type="ARBA" id="ARBA00022723"/>
    </source>
</evidence>
<proteinExistence type="predicted"/>
<keyword evidence="6" id="KW-0238">DNA-binding</keyword>
<gene>
    <name evidence="12" type="ORF">EVAR_35502_1</name>
</gene>
<keyword evidence="3 9" id="KW-0863">Zinc-finger</keyword>
<name>A0A4C1X6D5_EUMVA</name>
<feature type="compositionally biased region" description="Polar residues" evidence="10">
    <location>
        <begin position="99"/>
        <end position="120"/>
    </location>
</feature>
<organism evidence="12 13">
    <name type="scientific">Eumeta variegata</name>
    <name type="common">Bagworm moth</name>
    <name type="synonym">Eumeta japonica</name>
    <dbReference type="NCBI Taxonomy" id="151549"/>
    <lineage>
        <taxon>Eukaryota</taxon>
        <taxon>Metazoa</taxon>
        <taxon>Ecdysozoa</taxon>
        <taxon>Arthropoda</taxon>
        <taxon>Hexapoda</taxon>
        <taxon>Insecta</taxon>
        <taxon>Pterygota</taxon>
        <taxon>Neoptera</taxon>
        <taxon>Endopterygota</taxon>
        <taxon>Lepidoptera</taxon>
        <taxon>Glossata</taxon>
        <taxon>Ditrysia</taxon>
        <taxon>Tineoidea</taxon>
        <taxon>Psychidae</taxon>
        <taxon>Oiketicinae</taxon>
        <taxon>Eumeta</taxon>
    </lineage>
</organism>
<keyword evidence="5" id="KW-0805">Transcription regulation</keyword>
<evidence type="ECO:0000256" key="9">
    <source>
        <dbReference type="PROSITE-ProRule" id="PRU00027"/>
    </source>
</evidence>
<dbReference type="GO" id="GO:0003677">
    <property type="term" value="F:DNA binding"/>
    <property type="evidence" value="ECO:0007669"/>
    <property type="project" value="UniProtKB-KW"/>
</dbReference>
<evidence type="ECO:0000256" key="8">
    <source>
        <dbReference type="ARBA" id="ARBA00023242"/>
    </source>
</evidence>
<dbReference type="Pfam" id="PF05699">
    <property type="entry name" value="Dimer_Tnp_hAT"/>
    <property type="match status" value="1"/>
</dbReference>
<evidence type="ECO:0000256" key="6">
    <source>
        <dbReference type="ARBA" id="ARBA00023125"/>
    </source>
</evidence>
<dbReference type="GO" id="GO:0005634">
    <property type="term" value="C:nucleus"/>
    <property type="evidence" value="ECO:0007669"/>
    <property type="project" value="UniProtKB-SubCell"/>
</dbReference>
<dbReference type="SUPFAM" id="SSF53098">
    <property type="entry name" value="Ribonuclease H-like"/>
    <property type="match status" value="1"/>
</dbReference>
<sequence length="593" mass="66746">MITGRKKDPLWRNFIEIPASSSSTTGVDGKTLRAQCKHCKTNMVGLIARMRAHLEKCPDYASRNSSASTSSSRIQICENDSSDEDCGADGMQVKVNPTAEKTSQASQVPTLSKSSSRGSMSQYIVKTSEKEKHKIDIQVAKYIYATNTPFRHSEHPEFIKMIQLSRPDYLPPNRKNIGGKLLDEVYDTVKSNMENNLKGKVVCMALDGWSNIRNESIVCVSVTTTENDGSVYLIDTIDTSSNSHTSNYLLILAIESIKKCQSFGCNVHSFVTDNVANMAKMRRQLTELENYQIGDVITYGCSAHLINLFAKDIEEAEIKSDMKKIIKYFKYHHFPQAKYKEAGGKALVLPQDARWNTLAECLESYVNNWHCLVKVCSEHRSVLDLTIVRKVQDVEFKENVENYLKKLKKLAIALDLIQKDLCVLSNCIHIWKDLLSSDEERSCRLSEEADKLKARFKAAMTPAHFAAYILDPNYNGDGLSEEDTIGMEFLDSSCPNAMKDVLAYRARSYPFLEYMFKKDLLMKTHVSVWWKSVSTKVDPEMLDITCQLFTATASSAGIERLFSSFGLVHSKLRNKLGTEKAAKLVAIMSPLVP</sequence>
<dbReference type="InterPro" id="IPR003656">
    <property type="entry name" value="Znf_BED"/>
</dbReference>
<dbReference type="OrthoDB" id="4951847at2759"/>
<protein>
    <recommendedName>
        <fullName evidence="11">BED-type domain-containing protein</fullName>
    </recommendedName>
</protein>
<dbReference type="STRING" id="151549.A0A4C1X6D5"/>
<keyword evidence="4" id="KW-0862">Zinc</keyword>
<reference evidence="12 13" key="1">
    <citation type="journal article" date="2019" name="Commun. Biol.">
        <title>The bagworm genome reveals a unique fibroin gene that provides high tensile strength.</title>
        <authorList>
            <person name="Kono N."/>
            <person name="Nakamura H."/>
            <person name="Ohtoshi R."/>
            <person name="Tomita M."/>
            <person name="Numata K."/>
            <person name="Arakawa K."/>
        </authorList>
    </citation>
    <scope>NUCLEOTIDE SEQUENCE [LARGE SCALE GENOMIC DNA]</scope>
</reference>
<keyword evidence="7" id="KW-0804">Transcription</keyword>
<comment type="caution">
    <text evidence="12">The sequence shown here is derived from an EMBL/GenBank/DDBJ whole genome shotgun (WGS) entry which is preliminary data.</text>
</comment>
<evidence type="ECO:0000313" key="12">
    <source>
        <dbReference type="EMBL" id="GBP58723.1"/>
    </source>
</evidence>
<feature type="region of interest" description="Disordered" evidence="10">
    <location>
        <begin position="97"/>
        <end position="120"/>
    </location>
</feature>
<feature type="domain" description="BED-type" evidence="11">
    <location>
        <begin position="5"/>
        <end position="64"/>
    </location>
</feature>
<dbReference type="GO" id="GO:0008270">
    <property type="term" value="F:zinc ion binding"/>
    <property type="evidence" value="ECO:0007669"/>
    <property type="project" value="UniProtKB-KW"/>
</dbReference>
<dbReference type="AlphaFoldDB" id="A0A4C1X6D5"/>
<dbReference type="InterPro" id="IPR008906">
    <property type="entry name" value="HATC_C_dom"/>
</dbReference>
<dbReference type="EMBL" id="BGZK01000743">
    <property type="protein sequence ID" value="GBP58723.1"/>
    <property type="molecule type" value="Genomic_DNA"/>
</dbReference>
<evidence type="ECO:0000256" key="10">
    <source>
        <dbReference type="SAM" id="MobiDB-lite"/>
    </source>
</evidence>
<dbReference type="InterPro" id="IPR012337">
    <property type="entry name" value="RNaseH-like_sf"/>
</dbReference>